<dbReference type="PANTHER" id="PTHR11228">
    <property type="entry name" value="RADICAL SAM DOMAIN PROTEIN"/>
    <property type="match status" value="1"/>
</dbReference>
<evidence type="ECO:0000256" key="2">
    <source>
        <dbReference type="ARBA" id="ARBA00022691"/>
    </source>
</evidence>
<keyword evidence="2 8" id="KW-0949">S-adenosyl-L-methionine</keyword>
<comment type="function">
    <text evidence="8">Catalyzes the cross-linking of a glutamate residue and a tyrosine residue in the PqqA protein as part of the biosynthesis of pyrroloquinoline quinone (PQQ).</text>
</comment>
<dbReference type="InterPro" id="IPR006638">
    <property type="entry name" value="Elp3/MiaA/NifB-like_rSAM"/>
</dbReference>
<dbReference type="SUPFAM" id="SSF102114">
    <property type="entry name" value="Radical SAM enzymes"/>
    <property type="match status" value="1"/>
</dbReference>
<dbReference type="SFLD" id="SFLDF00280">
    <property type="entry name" value="coenzyme_PQQ_synthesis_protein"/>
    <property type="match status" value="1"/>
</dbReference>
<dbReference type="EC" id="1.21.98.4" evidence="8"/>
<dbReference type="Proteomes" id="UP000390335">
    <property type="component" value="Unassembled WGS sequence"/>
</dbReference>
<dbReference type="PIRSF" id="PIRSF037420">
    <property type="entry name" value="PQQ_syn_pqqE"/>
    <property type="match status" value="1"/>
</dbReference>
<dbReference type="Pfam" id="PF13186">
    <property type="entry name" value="SPASM"/>
    <property type="match status" value="1"/>
</dbReference>
<dbReference type="InterPro" id="IPR007197">
    <property type="entry name" value="rSAM"/>
</dbReference>
<reference evidence="10 11" key="1">
    <citation type="journal article" date="2020" name="Genome Biol. Evol.">
        <title>Rhizobium dioscoreae sp. nov., a plant growth-promoting bacterium isolated from yam (Dioscorea species).</title>
        <authorList>
            <person name="Ouyabe M."/>
            <person name="Tanaka N."/>
            <person name="Shiwa Y."/>
            <person name="Fujita N."/>
            <person name="Kikuno H."/>
            <person name="Babil P."/>
            <person name="Shiwachi H."/>
        </authorList>
    </citation>
    <scope>NUCLEOTIDE SEQUENCE [LARGE SCALE GENOMIC DNA]</scope>
    <source>
        <strain evidence="10 11">S-93</strain>
    </source>
</reference>
<dbReference type="InterPro" id="IPR011843">
    <property type="entry name" value="PQQ_synth_PqqE_bac"/>
</dbReference>
<dbReference type="PANTHER" id="PTHR11228:SF7">
    <property type="entry name" value="PQQA PEPTIDE CYCLASE"/>
    <property type="match status" value="1"/>
</dbReference>
<accession>A0ABQ0ZD98</accession>
<dbReference type="SFLD" id="SFLDG01386">
    <property type="entry name" value="main_SPASM_domain-containing"/>
    <property type="match status" value="1"/>
</dbReference>
<evidence type="ECO:0000256" key="8">
    <source>
        <dbReference type="HAMAP-Rule" id="MF_00660"/>
    </source>
</evidence>
<comment type="subunit">
    <text evidence="8">Interacts with PqqD. The interaction is necessary for activity of PqqE.</text>
</comment>
<keyword evidence="3 8" id="KW-0479">Metal-binding</keyword>
<comment type="pathway">
    <text evidence="8">Cofactor biosynthesis; pyrroloquinoline quinone biosynthesis.</text>
</comment>
<organism evidence="10 11">
    <name type="scientific">Rhizobium dioscoreae</name>
    <dbReference type="NCBI Taxonomy" id="2653122"/>
    <lineage>
        <taxon>Bacteria</taxon>
        <taxon>Pseudomonadati</taxon>
        <taxon>Pseudomonadota</taxon>
        <taxon>Alphaproteobacteria</taxon>
        <taxon>Hyphomicrobiales</taxon>
        <taxon>Rhizobiaceae</taxon>
        <taxon>Rhizobium/Agrobacterium group</taxon>
        <taxon>Rhizobium</taxon>
    </lineage>
</organism>
<dbReference type="SFLD" id="SFLDG01067">
    <property type="entry name" value="SPASM/twitch_domain_containing"/>
    <property type="match status" value="1"/>
</dbReference>
<keyword evidence="7 8" id="KW-0411">Iron-sulfur</keyword>
<evidence type="ECO:0000313" key="10">
    <source>
        <dbReference type="EMBL" id="GES53551.1"/>
    </source>
</evidence>
<dbReference type="PROSITE" id="PS51918">
    <property type="entry name" value="RADICAL_SAM"/>
    <property type="match status" value="1"/>
</dbReference>
<name>A0ABQ0ZD98_9HYPH</name>
<keyword evidence="11" id="KW-1185">Reference proteome</keyword>
<dbReference type="InterPro" id="IPR058240">
    <property type="entry name" value="rSAM_sf"/>
</dbReference>
<keyword evidence="6 8" id="KW-0408">Iron</keyword>
<comment type="caution">
    <text evidence="10">The sequence shown here is derived from an EMBL/GenBank/DDBJ whole genome shotgun (WGS) entry which is preliminary data.</text>
</comment>
<dbReference type="CDD" id="cd21119">
    <property type="entry name" value="SPASM_PqqE"/>
    <property type="match status" value="1"/>
</dbReference>
<evidence type="ECO:0000256" key="5">
    <source>
        <dbReference type="ARBA" id="ARBA00023002"/>
    </source>
</evidence>
<dbReference type="EMBL" id="BLAJ01000020">
    <property type="protein sequence ID" value="GES53551.1"/>
    <property type="molecule type" value="Genomic_DNA"/>
</dbReference>
<dbReference type="SFLD" id="SFLDS00029">
    <property type="entry name" value="Radical_SAM"/>
    <property type="match status" value="1"/>
</dbReference>
<evidence type="ECO:0000313" key="11">
    <source>
        <dbReference type="Proteomes" id="UP000390335"/>
    </source>
</evidence>
<dbReference type="HAMAP" id="MF_00660">
    <property type="entry name" value="PqqE"/>
    <property type="match status" value="1"/>
</dbReference>
<comment type="cofactor">
    <cofactor evidence="8">
        <name>[4Fe-4S] cluster</name>
        <dbReference type="ChEBI" id="CHEBI:49883"/>
    </cofactor>
    <text evidence="8">Binds 1 [4Fe-4S] cluster. The cluster is coordinated with 3 cysteines and an exchangeable S-adenosyl-L-methionine.</text>
</comment>
<feature type="binding site" evidence="8">
    <location>
        <position position="35"/>
    </location>
    <ligand>
        <name>[4Fe-4S] cluster</name>
        <dbReference type="ChEBI" id="CHEBI:49883"/>
        <note>4Fe-4S-S-AdoMet</note>
    </ligand>
</feature>
<evidence type="ECO:0000256" key="3">
    <source>
        <dbReference type="ARBA" id="ARBA00022723"/>
    </source>
</evidence>
<dbReference type="InterPro" id="IPR023885">
    <property type="entry name" value="4Fe4S-binding_SPASM_dom"/>
</dbReference>
<dbReference type="InterPro" id="IPR013785">
    <property type="entry name" value="Aldolase_TIM"/>
</dbReference>
<dbReference type="RefSeq" id="WP_152094903.1">
    <property type="nucleotide sequence ID" value="NZ_BLAJ01000020.1"/>
</dbReference>
<keyword evidence="1 8" id="KW-0004">4Fe-4S</keyword>
<keyword evidence="5 8" id="KW-0560">Oxidoreductase</keyword>
<dbReference type="SMART" id="SM00729">
    <property type="entry name" value="Elp3"/>
    <property type="match status" value="1"/>
</dbReference>
<dbReference type="Gene3D" id="3.20.20.70">
    <property type="entry name" value="Aldolase class I"/>
    <property type="match status" value="1"/>
</dbReference>
<evidence type="ECO:0000259" key="9">
    <source>
        <dbReference type="PROSITE" id="PS51918"/>
    </source>
</evidence>
<comment type="catalytic activity">
    <reaction evidence="8">
        <text>[PQQ precursor protein] + S-adenosyl-L-methionine = E-Y cross-linked-[PQQ precursor protein] + 5'-deoxyadenosine + L-methionine + H(+)</text>
        <dbReference type="Rhea" id="RHEA:56836"/>
        <dbReference type="Rhea" id="RHEA-COMP:14800"/>
        <dbReference type="Rhea" id="RHEA-COMP:14801"/>
        <dbReference type="ChEBI" id="CHEBI:15378"/>
        <dbReference type="ChEBI" id="CHEBI:17319"/>
        <dbReference type="ChEBI" id="CHEBI:57844"/>
        <dbReference type="ChEBI" id="CHEBI:59789"/>
        <dbReference type="ChEBI" id="CHEBI:141026"/>
        <dbReference type="ChEBI" id="CHEBI:141027"/>
        <dbReference type="EC" id="1.21.98.4"/>
    </reaction>
</comment>
<protein>
    <recommendedName>
        <fullName evidence="8">PqqA peptide cyclase</fullName>
        <ecNumber evidence="8">1.21.98.4</ecNumber>
    </recommendedName>
    <alternativeName>
        <fullName evidence="8">Coenzyme PQQ synthesis protein E</fullName>
    </alternativeName>
</protein>
<sequence length="382" mass="41978">MNANTRQRFPLPEARRAPPPMAMLAELTHRCPLACPYCSNPLELTKPNDELSTDEWIETFRQAANIGVLHLHLSGGEPASRRDLVELAAAATSFGLYTNLITSGVGLTRERVEALSAAGLDHIQLSIQGATPEKADLVGGYKGGYARKIEVAEWVRSTGLPLTVNAVCHRQNMDELESMISLAVELGARRLEVATVQFHGWAELNRQALMPSANQASKAKAVVERAREKLEGILVIDYVPADYHARYPKACMGGWGRIGLNVTPAGLVLPCHAAETIPGLSFENVREKPLAEIWYDGSAFNTYRGDEWMEEPCRSCDRKHIDFGGCRCQAMALAGDANATDPVCVLSTLRWIVDERVAASGEMDLQPYLYRGRKTSCRRSNS</sequence>
<dbReference type="InterPro" id="IPR050377">
    <property type="entry name" value="Radical_SAM_PqqE_MftC-like"/>
</dbReference>
<dbReference type="InterPro" id="IPR017200">
    <property type="entry name" value="PqqE-like"/>
</dbReference>
<feature type="binding site" evidence="8">
    <location>
        <position position="38"/>
    </location>
    <ligand>
        <name>[4Fe-4S] cluster</name>
        <dbReference type="ChEBI" id="CHEBI:49883"/>
        <note>4Fe-4S-S-AdoMet</note>
    </ligand>
</feature>
<keyword evidence="4 8" id="KW-0884">PQQ biosynthesis</keyword>
<evidence type="ECO:0000256" key="6">
    <source>
        <dbReference type="ARBA" id="ARBA00023004"/>
    </source>
</evidence>
<dbReference type="Pfam" id="PF04055">
    <property type="entry name" value="Radical_SAM"/>
    <property type="match status" value="1"/>
</dbReference>
<comment type="similarity">
    <text evidence="8">Belongs to the radical SAM superfamily. PqqE family.</text>
</comment>
<evidence type="ECO:0000256" key="7">
    <source>
        <dbReference type="ARBA" id="ARBA00023014"/>
    </source>
</evidence>
<dbReference type="CDD" id="cd01335">
    <property type="entry name" value="Radical_SAM"/>
    <property type="match status" value="1"/>
</dbReference>
<proteinExistence type="inferred from homology"/>
<feature type="binding site" evidence="8">
    <location>
        <position position="31"/>
    </location>
    <ligand>
        <name>[4Fe-4S] cluster</name>
        <dbReference type="ChEBI" id="CHEBI:49883"/>
        <note>4Fe-4S-S-AdoMet</note>
    </ligand>
</feature>
<evidence type="ECO:0000256" key="4">
    <source>
        <dbReference type="ARBA" id="ARBA00022905"/>
    </source>
</evidence>
<evidence type="ECO:0000256" key="1">
    <source>
        <dbReference type="ARBA" id="ARBA00022485"/>
    </source>
</evidence>
<feature type="domain" description="Radical SAM core" evidence="9">
    <location>
        <begin position="17"/>
        <end position="234"/>
    </location>
</feature>
<gene>
    <name evidence="8 10" type="primary">pqqE</name>
    <name evidence="10" type="ORF">RsS93_61650</name>
</gene>
<dbReference type="NCBIfam" id="TIGR04085">
    <property type="entry name" value="rSAM_more_4Fe4S"/>
    <property type="match status" value="1"/>
</dbReference>
<dbReference type="NCBIfam" id="TIGR02109">
    <property type="entry name" value="PQQ_syn_pqqE"/>
    <property type="match status" value="1"/>
</dbReference>